<keyword evidence="3" id="KW-0285">Flavoprotein</keyword>
<keyword evidence="6" id="KW-1185">Reference proteome</keyword>
<evidence type="ECO:0000256" key="1">
    <source>
        <dbReference type="ARBA" id="ARBA00001974"/>
    </source>
</evidence>
<dbReference type="InterPro" id="IPR051209">
    <property type="entry name" value="FAD-bind_Monooxygenase_sf"/>
</dbReference>
<name>A0ABR4ITN2_9EURO</name>
<dbReference type="EMBL" id="JBFXLU010000291">
    <property type="protein sequence ID" value="KAL2831026.1"/>
    <property type="molecule type" value="Genomic_DNA"/>
</dbReference>
<comment type="caution">
    <text evidence="5">The sequence shown here is derived from an EMBL/GenBank/DDBJ whole genome shotgun (WGS) entry which is preliminary data.</text>
</comment>
<accession>A0ABR4ITN2</accession>
<keyword evidence="4" id="KW-0274">FAD</keyword>
<sequence length="564" mass="64194">MAPARTQTEPATLEIPDFEAFPDLYGWPRENSSGYRIKEQLCGTERPLRIISLGAGVSGINLAKILPERVNNISLTIYEKDPEVGGTWFENRYPGVACDIPSNNYQFTWAKNPHWKHFYSYGDEIHKYLTDVVDRFGLRKYFVLNHEVMAAEWSDSDGVWVVKVRNLTTGEVFVDRGEIFINNGGLLNNWRWPEIEGLEEFEGPKCHTAQWDDSIDYRGKRVAVIGTGSSGVQVIPHIAPDVAQLYTWVRSPTWITAGFAQKYAGPGGTNFEYPEEQKQYWAENPLEYQDYCKNIESELNQRFKFILNGSPAAEEAKKFSVQQMKEKLGSRTDVAAKLIPTSFGVGCRRPTPGNGFLESLGRPNVQVFTEVPRRITRTGFVDHEGNEHQIDVLICATGFDTSWIPRFPILAHGKNVQDLHREKLLSYLSIAVPDIPNYFTICGPYGPFGHGSYIAMSELLVRNITAITKKMQKENIKSITPRREVCEKFAEHADLYVQRTAWSGPCSSWFKNGQKDGRLTMWPGSRLVYFDVMAEPRFEDYRINYWSGNPFGFLGNGYCFCEIA</sequence>
<evidence type="ECO:0000256" key="2">
    <source>
        <dbReference type="ARBA" id="ARBA00010139"/>
    </source>
</evidence>
<evidence type="ECO:0000256" key="4">
    <source>
        <dbReference type="ARBA" id="ARBA00022827"/>
    </source>
</evidence>
<comment type="cofactor">
    <cofactor evidence="1">
        <name>FAD</name>
        <dbReference type="ChEBI" id="CHEBI:57692"/>
    </cofactor>
</comment>
<dbReference type="SUPFAM" id="SSF51905">
    <property type="entry name" value="FAD/NAD(P)-binding domain"/>
    <property type="match status" value="3"/>
</dbReference>
<keyword evidence="5" id="KW-0560">Oxidoreductase</keyword>
<comment type="similarity">
    <text evidence="2">Belongs to the FAD-binding monooxygenase family.</text>
</comment>
<dbReference type="PANTHER" id="PTHR42877">
    <property type="entry name" value="L-ORNITHINE N(5)-MONOOXYGENASE-RELATED"/>
    <property type="match status" value="1"/>
</dbReference>
<dbReference type="Proteomes" id="UP001610446">
    <property type="component" value="Unassembled WGS sequence"/>
</dbReference>
<organism evidence="5 6">
    <name type="scientific">Aspergillus pseudoustus</name>
    <dbReference type="NCBI Taxonomy" id="1810923"/>
    <lineage>
        <taxon>Eukaryota</taxon>
        <taxon>Fungi</taxon>
        <taxon>Dikarya</taxon>
        <taxon>Ascomycota</taxon>
        <taxon>Pezizomycotina</taxon>
        <taxon>Eurotiomycetes</taxon>
        <taxon>Eurotiomycetidae</taxon>
        <taxon>Eurotiales</taxon>
        <taxon>Aspergillaceae</taxon>
        <taxon>Aspergillus</taxon>
        <taxon>Aspergillus subgen. Nidulantes</taxon>
    </lineage>
</organism>
<evidence type="ECO:0000313" key="6">
    <source>
        <dbReference type="Proteomes" id="UP001610446"/>
    </source>
</evidence>
<dbReference type="GO" id="GO:0004497">
    <property type="term" value="F:monooxygenase activity"/>
    <property type="evidence" value="ECO:0007669"/>
    <property type="project" value="UniProtKB-KW"/>
</dbReference>
<keyword evidence="5" id="KW-0503">Monooxygenase</keyword>
<dbReference type="InterPro" id="IPR036188">
    <property type="entry name" value="FAD/NAD-bd_sf"/>
</dbReference>
<proteinExistence type="inferred from homology"/>
<protein>
    <submittedName>
        <fullName evidence="5">Steroid monooxygenase</fullName>
    </submittedName>
</protein>
<evidence type="ECO:0000256" key="3">
    <source>
        <dbReference type="ARBA" id="ARBA00022630"/>
    </source>
</evidence>
<dbReference type="PANTHER" id="PTHR42877:SF7">
    <property type="entry name" value="FLAVIN-BINDING MONOOXYGENASE-RELATED"/>
    <property type="match status" value="1"/>
</dbReference>
<dbReference type="Pfam" id="PF13450">
    <property type="entry name" value="NAD_binding_8"/>
    <property type="match status" value="1"/>
</dbReference>
<gene>
    <name evidence="5" type="ORF">BJY01DRAFT_240205</name>
</gene>
<reference evidence="5 6" key="1">
    <citation type="submission" date="2024-07" db="EMBL/GenBank/DDBJ databases">
        <title>Section-level genome sequencing and comparative genomics of Aspergillus sections Usti and Cavernicolus.</title>
        <authorList>
            <consortium name="Lawrence Berkeley National Laboratory"/>
            <person name="Nybo J.L."/>
            <person name="Vesth T.C."/>
            <person name="Theobald S."/>
            <person name="Frisvad J.C."/>
            <person name="Larsen T.O."/>
            <person name="Kjaerboelling I."/>
            <person name="Rothschild-Mancinelli K."/>
            <person name="Lyhne E.K."/>
            <person name="Kogle M.E."/>
            <person name="Barry K."/>
            <person name="Clum A."/>
            <person name="Na H."/>
            <person name="Ledsgaard L."/>
            <person name="Lin J."/>
            <person name="Lipzen A."/>
            <person name="Kuo A."/>
            <person name="Riley R."/>
            <person name="Mondo S."/>
            <person name="Labutti K."/>
            <person name="Haridas S."/>
            <person name="Pangalinan J."/>
            <person name="Salamov A.A."/>
            <person name="Simmons B.A."/>
            <person name="Magnuson J.K."/>
            <person name="Chen J."/>
            <person name="Drula E."/>
            <person name="Henrissat B."/>
            <person name="Wiebenga A."/>
            <person name="Lubbers R.J."/>
            <person name="Gomes A.C."/>
            <person name="Makela M.R."/>
            <person name="Stajich J."/>
            <person name="Grigoriev I.V."/>
            <person name="Mortensen U.H."/>
            <person name="De Vries R.P."/>
            <person name="Baker S.E."/>
            <person name="Andersen M.R."/>
        </authorList>
    </citation>
    <scope>NUCLEOTIDE SEQUENCE [LARGE SCALE GENOMIC DNA]</scope>
    <source>
        <strain evidence="5 6">CBS 123904</strain>
    </source>
</reference>
<evidence type="ECO:0000313" key="5">
    <source>
        <dbReference type="EMBL" id="KAL2831026.1"/>
    </source>
</evidence>
<dbReference type="Gene3D" id="3.50.50.60">
    <property type="entry name" value="FAD/NAD(P)-binding domain"/>
    <property type="match status" value="2"/>
</dbReference>